<evidence type="ECO:0008006" key="3">
    <source>
        <dbReference type="Google" id="ProtNLM"/>
    </source>
</evidence>
<evidence type="ECO:0000313" key="1">
    <source>
        <dbReference type="EMBL" id="UUP16079.1"/>
    </source>
</evidence>
<accession>A0ABY5MGS1</accession>
<proteinExistence type="predicted"/>
<dbReference type="SUPFAM" id="SSF141371">
    <property type="entry name" value="PilZ domain-like"/>
    <property type="match status" value="1"/>
</dbReference>
<reference evidence="1 2" key="1">
    <citation type="submission" date="2018-07" db="EMBL/GenBank/DDBJ databases">
        <title>Genome sequence of Nitratireductor thuwali#1536.</title>
        <authorList>
            <person name="Michoud G."/>
            <person name="Merlino G."/>
            <person name="Sefrji F.O."/>
            <person name="Daffonchio D."/>
        </authorList>
    </citation>
    <scope>NUCLEOTIDE SEQUENCE [LARGE SCALE GENOMIC DNA]</scope>
    <source>
        <strain evidence="2">Nit1536</strain>
    </source>
</reference>
<evidence type="ECO:0000313" key="2">
    <source>
        <dbReference type="Proteomes" id="UP001342418"/>
    </source>
</evidence>
<name>A0ABY5MGS1_9HYPH</name>
<gene>
    <name evidence="1" type="ORF">NTH_00520</name>
</gene>
<dbReference type="EMBL" id="CP030941">
    <property type="protein sequence ID" value="UUP16079.1"/>
    <property type="molecule type" value="Genomic_DNA"/>
</dbReference>
<protein>
    <recommendedName>
        <fullName evidence="3">PilZ domain-containing protein</fullName>
    </recommendedName>
</protein>
<sequence>MTPIIEKSIGLDGDTFVERREELRRKALLPARLVFNDGRSTLSGTVRNLSGSGARIGFCDLCAIPPRFMLQLGREPRLRPAVIRWRTLTEIGVTFL</sequence>
<dbReference type="RefSeq" id="WP_338528530.1">
    <property type="nucleotide sequence ID" value="NZ_CP030941.1"/>
</dbReference>
<keyword evidence="2" id="KW-1185">Reference proteome</keyword>
<organism evidence="1 2">
    <name type="scientific">Nitratireductor thuwali</name>
    <dbReference type="NCBI Taxonomy" id="2267699"/>
    <lineage>
        <taxon>Bacteria</taxon>
        <taxon>Pseudomonadati</taxon>
        <taxon>Pseudomonadota</taxon>
        <taxon>Alphaproteobacteria</taxon>
        <taxon>Hyphomicrobiales</taxon>
        <taxon>Phyllobacteriaceae</taxon>
        <taxon>Nitratireductor</taxon>
    </lineage>
</organism>
<dbReference type="Proteomes" id="UP001342418">
    <property type="component" value="Chromosome"/>
</dbReference>